<accession>A0ABD0KAD2</accession>
<evidence type="ECO:0000313" key="1">
    <source>
        <dbReference type="EMBL" id="KAK7484061.1"/>
    </source>
</evidence>
<organism evidence="1 2">
    <name type="scientific">Batillaria attramentaria</name>
    <dbReference type="NCBI Taxonomy" id="370345"/>
    <lineage>
        <taxon>Eukaryota</taxon>
        <taxon>Metazoa</taxon>
        <taxon>Spiralia</taxon>
        <taxon>Lophotrochozoa</taxon>
        <taxon>Mollusca</taxon>
        <taxon>Gastropoda</taxon>
        <taxon>Caenogastropoda</taxon>
        <taxon>Sorbeoconcha</taxon>
        <taxon>Cerithioidea</taxon>
        <taxon>Batillariidae</taxon>
        <taxon>Batillaria</taxon>
    </lineage>
</organism>
<dbReference type="Proteomes" id="UP001519460">
    <property type="component" value="Unassembled WGS sequence"/>
</dbReference>
<proteinExistence type="predicted"/>
<dbReference type="AlphaFoldDB" id="A0ABD0KAD2"/>
<dbReference type="EMBL" id="JACVVK020000216">
    <property type="protein sequence ID" value="KAK7484061.1"/>
    <property type="molecule type" value="Genomic_DNA"/>
</dbReference>
<reference evidence="1 2" key="1">
    <citation type="journal article" date="2023" name="Sci. Data">
        <title>Genome assembly of the Korean intertidal mud-creeper Batillaria attramentaria.</title>
        <authorList>
            <person name="Patra A.K."/>
            <person name="Ho P.T."/>
            <person name="Jun S."/>
            <person name="Lee S.J."/>
            <person name="Kim Y."/>
            <person name="Won Y.J."/>
        </authorList>
    </citation>
    <scope>NUCLEOTIDE SEQUENCE [LARGE SCALE GENOMIC DNA]</scope>
    <source>
        <strain evidence="1">Wonlab-2016</strain>
    </source>
</reference>
<sequence>MRTLTDQGTLRLKKKEEALIDSVGLVCVAVWIDTRMYPQYSKDGSQQHALTTAQGLCRCTCKLSAISVR</sequence>
<protein>
    <submittedName>
        <fullName evidence="1">Uncharacterized protein</fullName>
    </submittedName>
</protein>
<name>A0ABD0KAD2_9CAEN</name>
<evidence type="ECO:0000313" key="2">
    <source>
        <dbReference type="Proteomes" id="UP001519460"/>
    </source>
</evidence>
<keyword evidence="2" id="KW-1185">Reference proteome</keyword>
<gene>
    <name evidence="1" type="ORF">BaRGS_00024673</name>
</gene>
<comment type="caution">
    <text evidence="1">The sequence shown here is derived from an EMBL/GenBank/DDBJ whole genome shotgun (WGS) entry which is preliminary data.</text>
</comment>